<gene>
    <name evidence="1" type="ORF">OG814_41600</name>
</gene>
<dbReference type="EMBL" id="CP108189">
    <property type="protein sequence ID" value="WTR75769.1"/>
    <property type="molecule type" value="Genomic_DNA"/>
</dbReference>
<dbReference type="Proteomes" id="UP001622594">
    <property type="component" value="Plasmid unnamed1"/>
</dbReference>
<organism evidence="1 2">
    <name type="scientific">Streptomyces zaomyceticus</name>
    <dbReference type="NCBI Taxonomy" id="68286"/>
    <lineage>
        <taxon>Bacteria</taxon>
        <taxon>Bacillati</taxon>
        <taxon>Actinomycetota</taxon>
        <taxon>Actinomycetes</taxon>
        <taxon>Kitasatosporales</taxon>
        <taxon>Streptomycetaceae</taxon>
        <taxon>Streptomyces</taxon>
    </lineage>
</organism>
<protein>
    <recommendedName>
        <fullName evidence="3">Deoxyxylulose-5-phosphate synthase</fullName>
    </recommendedName>
</protein>
<proteinExistence type="predicted"/>
<reference evidence="1 2" key="1">
    <citation type="submission" date="2022-10" db="EMBL/GenBank/DDBJ databases">
        <title>The complete genomes of actinobacterial strains from the NBC collection.</title>
        <authorList>
            <person name="Joergensen T.S."/>
            <person name="Alvarez Arevalo M."/>
            <person name="Sterndorff E.B."/>
            <person name="Faurdal D."/>
            <person name="Vuksanovic O."/>
            <person name="Mourched A.-S."/>
            <person name="Charusanti P."/>
            <person name="Shaw S."/>
            <person name="Blin K."/>
            <person name="Weber T."/>
        </authorList>
    </citation>
    <scope>NUCLEOTIDE SEQUENCE [LARGE SCALE GENOMIC DNA]</scope>
    <source>
        <strain evidence="1 2">NBC_00123</strain>
        <plasmid evidence="1 2">unnamed1</plasmid>
    </source>
</reference>
<evidence type="ECO:0008006" key="3">
    <source>
        <dbReference type="Google" id="ProtNLM"/>
    </source>
</evidence>
<dbReference type="RefSeq" id="WP_331717901.1">
    <property type="nucleotide sequence ID" value="NZ_CP108189.1"/>
</dbReference>
<name>A0ABZ1LRH3_9ACTN</name>
<evidence type="ECO:0000313" key="1">
    <source>
        <dbReference type="EMBL" id="WTR75769.1"/>
    </source>
</evidence>
<evidence type="ECO:0000313" key="2">
    <source>
        <dbReference type="Proteomes" id="UP001622594"/>
    </source>
</evidence>
<keyword evidence="1" id="KW-0614">Plasmid</keyword>
<sequence>MTTLRRYGQSVCTYAFVHYKLHYACIPCRISFKRHPSDAGHTCPRCAGPLLCAGHDFAAPRRTNRKAWSVVAVVLGAGLRYEGFEPCGCGRNPKFRPRTRAQLRARRRVATRTGTPLAELLGQADPLENR</sequence>
<geneLocation type="plasmid" evidence="1 2">
    <name>unnamed1</name>
</geneLocation>
<accession>A0ABZ1LRH3</accession>
<keyword evidence="2" id="KW-1185">Reference proteome</keyword>